<comment type="similarity">
    <text evidence="2">Belongs to the SusD family.</text>
</comment>
<evidence type="ECO:0000259" key="7">
    <source>
        <dbReference type="Pfam" id="PF07980"/>
    </source>
</evidence>
<dbReference type="RefSeq" id="WP_243803015.1">
    <property type="nucleotide sequence ID" value="NZ_CP094670.1"/>
</dbReference>
<dbReference type="CDD" id="cd08977">
    <property type="entry name" value="SusD"/>
    <property type="match status" value="1"/>
</dbReference>
<sequence length="491" mass="53678">MNNTTPAYPARRRLLPTLAVLGLTLGLSVSSCNDFLNVQPQGQPVVTEFFKNQSDAAAAVSSCYAKLREYNLVAFNWLSVTTLPSDDADKGSVPGDGDYLNDYSFFRFTATAGSAEGYWLGQYQQVLLCNQVILNVPNVDMDSNLRSRYVAEAQFLRALAYFNLVRAYGGVPLYTKPAVTTDEQNIPRASRDEVYALVISDLTAAASILPTSYPNSDVGRVTKGAALSLLAKAQLYQKDYAASLAASDQVLNLNYSLVPDFYRMFRIEGENGPESIFEVQCTSLPGNCDVANSYWAEAQMARPQLGWGFCTPSADLAAAFEPGDTRKLGTIMERGTTTPDGDFIDNSNSNERYNMKAYVPNAADKSCGYGRDQNIRVLRFGEVLLLNAEAANELGQSGKALAAVNRVRARAGLAALPNGLSQVQIRQAVWQERRVELALEYGDRYFDLVRQGRAATVLRNRGFVAGKNEVFPIPLSQIQLSGGKLTQNPGY</sequence>
<dbReference type="InterPro" id="IPR011990">
    <property type="entry name" value="TPR-like_helical_dom_sf"/>
</dbReference>
<organism evidence="9 10">
    <name type="scientific">Hymenobacter tibetensis</name>
    <dbReference type="NCBI Taxonomy" id="497967"/>
    <lineage>
        <taxon>Bacteria</taxon>
        <taxon>Pseudomonadati</taxon>
        <taxon>Bacteroidota</taxon>
        <taxon>Cytophagia</taxon>
        <taxon>Cytophagales</taxon>
        <taxon>Hymenobacteraceae</taxon>
        <taxon>Hymenobacter</taxon>
    </lineage>
</organism>
<keyword evidence="10" id="KW-1185">Reference proteome</keyword>
<gene>
    <name evidence="9" type="ORF">MTX78_23445</name>
</gene>
<evidence type="ECO:0000256" key="2">
    <source>
        <dbReference type="ARBA" id="ARBA00006275"/>
    </source>
</evidence>
<name>A0ABY4D5K1_9BACT</name>
<evidence type="ECO:0000259" key="8">
    <source>
        <dbReference type="Pfam" id="PF14322"/>
    </source>
</evidence>
<feature type="domain" description="SusD-like N-terminal" evidence="8">
    <location>
        <begin position="107"/>
        <end position="234"/>
    </location>
</feature>
<keyword evidence="9" id="KW-0614">Plasmid</keyword>
<evidence type="ECO:0000256" key="3">
    <source>
        <dbReference type="ARBA" id="ARBA00022729"/>
    </source>
</evidence>
<keyword evidence="3 6" id="KW-0732">Signal</keyword>
<dbReference type="EMBL" id="CP094670">
    <property type="protein sequence ID" value="UOG77304.1"/>
    <property type="molecule type" value="Genomic_DNA"/>
</dbReference>
<keyword evidence="5" id="KW-0998">Cell outer membrane</keyword>
<protein>
    <submittedName>
        <fullName evidence="9">RagB/SusD family nutrient uptake outer membrane protein</fullName>
    </submittedName>
</protein>
<dbReference type="Gene3D" id="1.25.40.390">
    <property type="match status" value="1"/>
</dbReference>
<dbReference type="SUPFAM" id="SSF48452">
    <property type="entry name" value="TPR-like"/>
    <property type="match status" value="1"/>
</dbReference>
<feature type="chain" id="PRO_5045896556" evidence="6">
    <location>
        <begin position="32"/>
        <end position="491"/>
    </location>
</feature>
<dbReference type="InterPro" id="IPR033985">
    <property type="entry name" value="SusD-like_N"/>
</dbReference>
<dbReference type="Pfam" id="PF07980">
    <property type="entry name" value="SusD_RagB"/>
    <property type="match status" value="1"/>
</dbReference>
<evidence type="ECO:0000313" key="9">
    <source>
        <dbReference type="EMBL" id="UOG77304.1"/>
    </source>
</evidence>
<keyword evidence="4" id="KW-0472">Membrane</keyword>
<accession>A0ABY4D5K1</accession>
<evidence type="ECO:0000256" key="5">
    <source>
        <dbReference type="ARBA" id="ARBA00023237"/>
    </source>
</evidence>
<dbReference type="Proteomes" id="UP000831113">
    <property type="component" value="Plasmid unnamed1"/>
</dbReference>
<evidence type="ECO:0000256" key="4">
    <source>
        <dbReference type="ARBA" id="ARBA00023136"/>
    </source>
</evidence>
<proteinExistence type="inferred from homology"/>
<dbReference type="Pfam" id="PF14322">
    <property type="entry name" value="SusD-like_3"/>
    <property type="match status" value="1"/>
</dbReference>
<feature type="signal peptide" evidence="6">
    <location>
        <begin position="1"/>
        <end position="31"/>
    </location>
</feature>
<evidence type="ECO:0000313" key="10">
    <source>
        <dbReference type="Proteomes" id="UP000831113"/>
    </source>
</evidence>
<geneLocation type="plasmid" evidence="9 10">
    <name>unnamed1</name>
</geneLocation>
<evidence type="ECO:0000256" key="6">
    <source>
        <dbReference type="SAM" id="SignalP"/>
    </source>
</evidence>
<reference evidence="9 10" key="1">
    <citation type="submission" date="2022-03" db="EMBL/GenBank/DDBJ databases">
        <title>Hymenobactersp. isolated from the air.</title>
        <authorList>
            <person name="Won M."/>
            <person name="Kwon S.-W."/>
        </authorList>
    </citation>
    <scope>NUCLEOTIDE SEQUENCE [LARGE SCALE GENOMIC DNA]</scope>
    <source>
        <strain evidence="9 10">KACC 21982</strain>
        <plasmid evidence="9 10">unnamed1</plasmid>
    </source>
</reference>
<dbReference type="InterPro" id="IPR012944">
    <property type="entry name" value="SusD_RagB_dom"/>
</dbReference>
<comment type="subcellular location">
    <subcellularLocation>
        <location evidence="1">Cell outer membrane</location>
    </subcellularLocation>
</comment>
<evidence type="ECO:0000256" key="1">
    <source>
        <dbReference type="ARBA" id="ARBA00004442"/>
    </source>
</evidence>
<feature type="domain" description="RagB/SusD" evidence="7">
    <location>
        <begin position="344"/>
        <end position="491"/>
    </location>
</feature>